<reference evidence="1 2" key="1">
    <citation type="submission" date="2016-12" db="EMBL/GenBank/DDBJ databases">
        <title>Genome Sequences of Twelve Sporeforming Bacillus Species Isolated from Foods.</title>
        <authorList>
            <person name="De Jong A."/>
            <person name="Holsappel S."/>
            <person name="Kuipers O.P."/>
        </authorList>
    </citation>
    <scope>NUCLEOTIDE SEQUENCE [LARGE SCALE GENOMIC DNA]</scope>
    <source>
        <strain evidence="1 2">S3E15</strain>
    </source>
</reference>
<evidence type="ECO:0000313" key="1">
    <source>
        <dbReference type="EMBL" id="OSX95463.1"/>
    </source>
</evidence>
<accession>A0AAP7WD15</accession>
<sequence>MHNVSKKTKELDEQGQGIHFNTIRNHEKIYAYYKEKSKSYKKKQKEIKKHLPYRQNEKHAFHEFEQLKSDRNLKNVYRQYMRLTKSELATRLIETEQYITKGNQAYLKRLFETYEG</sequence>
<proteinExistence type="predicted"/>
<protein>
    <submittedName>
        <fullName evidence="1">Uncharacterized protein</fullName>
    </submittedName>
</protein>
<organism evidence="1 2">
    <name type="scientific">Bacillus mycoides</name>
    <dbReference type="NCBI Taxonomy" id="1405"/>
    <lineage>
        <taxon>Bacteria</taxon>
        <taxon>Bacillati</taxon>
        <taxon>Bacillota</taxon>
        <taxon>Bacilli</taxon>
        <taxon>Bacillales</taxon>
        <taxon>Bacillaceae</taxon>
        <taxon>Bacillus</taxon>
        <taxon>Bacillus cereus group</taxon>
    </lineage>
</organism>
<dbReference type="AlphaFoldDB" id="A0AAP7WD15"/>
<gene>
    <name evidence="1" type="ORF">S3E15_01941</name>
</gene>
<comment type="caution">
    <text evidence="1">The sequence shown here is derived from an EMBL/GenBank/DDBJ whole genome shotgun (WGS) entry which is preliminary data.</text>
</comment>
<dbReference type="Proteomes" id="UP000194131">
    <property type="component" value="Unassembled WGS sequence"/>
</dbReference>
<dbReference type="EMBL" id="MRWU01000002">
    <property type="protein sequence ID" value="OSX95463.1"/>
    <property type="molecule type" value="Genomic_DNA"/>
</dbReference>
<evidence type="ECO:0000313" key="2">
    <source>
        <dbReference type="Proteomes" id="UP000194131"/>
    </source>
</evidence>
<dbReference type="RefSeq" id="WP_078206770.1">
    <property type="nucleotide sequence ID" value="NZ_CP189792.1"/>
</dbReference>
<name>A0AAP7WD15_BACMY</name>